<comment type="caution">
    <text evidence="2">The sequence shown here is derived from an EMBL/GenBank/DDBJ whole genome shotgun (WGS) entry which is preliminary data.</text>
</comment>
<dbReference type="Proteomes" id="UP000030060">
    <property type="component" value="Unassembled WGS sequence"/>
</dbReference>
<organism evidence="2 3">
    <name type="scientific">Pseudomonas fluorescens LMG 5329</name>
    <dbReference type="NCBI Taxonomy" id="1324332"/>
    <lineage>
        <taxon>Bacteria</taxon>
        <taxon>Pseudomonadati</taxon>
        <taxon>Pseudomonadota</taxon>
        <taxon>Gammaproteobacteria</taxon>
        <taxon>Pseudomonadales</taxon>
        <taxon>Pseudomonadaceae</taxon>
        <taxon>Pseudomonas</taxon>
    </lineage>
</organism>
<reference evidence="2 3" key="1">
    <citation type="journal article" date="2013" name="Genome Announc.">
        <title>Draft Genome Sequence of Pseudomonas fluorescens LMG 5329, a White Line-Inducing Principle-Producing Bioindicator for the Mushroom Pathogen Pseudomonas tolaasii.</title>
        <authorList>
            <person name="Ghequire M.G."/>
            <person name="Rokni-Zadeh H."/>
            <person name="Zarrineh P."/>
            <person name="De Mot R."/>
        </authorList>
    </citation>
    <scope>NUCLEOTIDE SEQUENCE [LARGE SCALE GENOMIC DNA]</scope>
    <source>
        <strain evidence="2 3">LMG 5329</strain>
    </source>
</reference>
<dbReference type="EMBL" id="ASGY01000146">
    <property type="protein sequence ID" value="KGE66189.1"/>
    <property type="molecule type" value="Genomic_DNA"/>
</dbReference>
<feature type="transmembrane region" description="Helical" evidence="1">
    <location>
        <begin position="6"/>
        <end position="24"/>
    </location>
</feature>
<evidence type="ECO:0000313" key="2">
    <source>
        <dbReference type="EMBL" id="KGE66189.1"/>
    </source>
</evidence>
<evidence type="ECO:0000256" key="1">
    <source>
        <dbReference type="SAM" id="Phobius"/>
    </source>
</evidence>
<dbReference type="OrthoDB" id="7011955at2"/>
<keyword evidence="1" id="KW-0812">Transmembrane</keyword>
<evidence type="ECO:0000313" key="3">
    <source>
        <dbReference type="Proteomes" id="UP000030060"/>
    </source>
</evidence>
<sequence length="152" mass="17004">MHSTQLIVIAVGMLLGFAALVFFIRKALVRALNRSYQRGVDNGRTFQLWKVETLNLDLHQAEITHQTEIAKLNETISTFQVRLGAPVTISDHQLLEEVAITLDLALKTWRPLKGSQPVQVRTSAQILNLKNLSNRILTQVEPVPVKSLEDAA</sequence>
<dbReference type="RefSeq" id="WP_038848217.1">
    <property type="nucleotide sequence ID" value="NZ_ASGY01000146.1"/>
</dbReference>
<dbReference type="AlphaFoldDB" id="A0A0A1YYZ0"/>
<name>A0A0A1YYZ0_PSEFL</name>
<keyword evidence="1" id="KW-0472">Membrane</keyword>
<accession>A0A0A1YYZ0</accession>
<proteinExistence type="predicted"/>
<protein>
    <submittedName>
        <fullName evidence="2">Uncharacterized protein</fullName>
    </submittedName>
</protein>
<gene>
    <name evidence="2" type="ORF">K814_0119935</name>
</gene>
<keyword evidence="1" id="KW-1133">Transmembrane helix</keyword>